<dbReference type="Proteomes" id="UP000004095">
    <property type="component" value="Unassembled WGS sequence"/>
</dbReference>
<proteinExistence type="predicted"/>
<feature type="domain" description="Glycosyltransferase subfamily 4-like N-terminal" evidence="2">
    <location>
        <begin position="12"/>
        <end position="212"/>
    </location>
</feature>
<evidence type="ECO:0000259" key="2">
    <source>
        <dbReference type="Pfam" id="PF13439"/>
    </source>
</evidence>
<gene>
    <name evidence="3" type="ORF">M23134_02040</name>
</gene>
<dbReference type="InterPro" id="IPR001296">
    <property type="entry name" value="Glyco_trans_1"/>
</dbReference>
<keyword evidence="4" id="KW-1185">Reference proteome</keyword>
<dbReference type="AlphaFoldDB" id="A1ZCK9"/>
<dbReference type="RefSeq" id="WP_002692906.1">
    <property type="nucleotide sequence ID" value="NZ_AAWS01000001.1"/>
</dbReference>
<dbReference type="Pfam" id="PF13439">
    <property type="entry name" value="Glyco_transf_4"/>
    <property type="match status" value="1"/>
</dbReference>
<accession>A1ZCK9</accession>
<dbReference type="Pfam" id="PF00534">
    <property type="entry name" value="Glycos_transf_1"/>
    <property type="match status" value="1"/>
</dbReference>
<protein>
    <submittedName>
        <fullName evidence="3">Glycosyl transferase, group 1/2 family protein, putative</fullName>
    </submittedName>
</protein>
<evidence type="ECO:0000313" key="4">
    <source>
        <dbReference type="Proteomes" id="UP000004095"/>
    </source>
</evidence>
<comment type="caution">
    <text evidence="3">The sequence shown here is derived from an EMBL/GenBank/DDBJ whole genome shotgun (WGS) entry which is preliminary data.</text>
</comment>
<name>A1ZCK9_MICM2</name>
<organism evidence="3 4">
    <name type="scientific">Microscilla marina ATCC 23134</name>
    <dbReference type="NCBI Taxonomy" id="313606"/>
    <lineage>
        <taxon>Bacteria</taxon>
        <taxon>Pseudomonadati</taxon>
        <taxon>Bacteroidota</taxon>
        <taxon>Cytophagia</taxon>
        <taxon>Cytophagales</taxon>
        <taxon>Microscillaceae</taxon>
        <taxon>Microscilla</taxon>
    </lineage>
</organism>
<reference evidence="3 4" key="1">
    <citation type="submission" date="2007-01" db="EMBL/GenBank/DDBJ databases">
        <authorList>
            <person name="Haygood M."/>
            <person name="Podell S."/>
            <person name="Anderson C."/>
            <person name="Hopkinson B."/>
            <person name="Roe K."/>
            <person name="Barbeau K."/>
            <person name="Gaasterland T."/>
            <person name="Ferriera S."/>
            <person name="Johnson J."/>
            <person name="Kravitz S."/>
            <person name="Beeson K."/>
            <person name="Sutton G."/>
            <person name="Rogers Y.-H."/>
            <person name="Friedman R."/>
            <person name="Frazier M."/>
            <person name="Venter J.C."/>
        </authorList>
    </citation>
    <scope>NUCLEOTIDE SEQUENCE [LARGE SCALE GENOMIC DNA]</scope>
    <source>
        <strain evidence="3 4">ATCC 23134</strain>
    </source>
</reference>
<evidence type="ECO:0000259" key="1">
    <source>
        <dbReference type="Pfam" id="PF00534"/>
    </source>
</evidence>
<dbReference type="GO" id="GO:0016757">
    <property type="term" value="F:glycosyltransferase activity"/>
    <property type="evidence" value="ECO:0007669"/>
    <property type="project" value="InterPro"/>
</dbReference>
<evidence type="ECO:0000313" key="3">
    <source>
        <dbReference type="EMBL" id="EAY32011.1"/>
    </source>
</evidence>
<dbReference type="PANTHER" id="PTHR12526">
    <property type="entry name" value="GLYCOSYLTRANSFERASE"/>
    <property type="match status" value="1"/>
</dbReference>
<dbReference type="EMBL" id="AAWS01000001">
    <property type="protein sequence ID" value="EAY32011.1"/>
    <property type="molecule type" value="Genomic_DNA"/>
</dbReference>
<dbReference type="Gene3D" id="3.40.50.2000">
    <property type="entry name" value="Glycogen Phosphorylase B"/>
    <property type="match status" value="2"/>
</dbReference>
<feature type="domain" description="Glycosyl transferase family 1" evidence="1">
    <location>
        <begin position="219"/>
        <end position="362"/>
    </location>
</feature>
<keyword evidence="3" id="KW-0808">Transferase</keyword>
<sequence length="380" mass="43911">MRVLHINTADTGGAGKAVIRLMNGLLKANIDNNLLVLYKYQTRPHVHKYSFNTQSFFKQLQFSLKYRLHQHHQKKALRGKSHNYEVFSFPDSVYNILNHPLYKQADIIHLHWVAGFIDYTSFFKHCQKPIVWTLHDLNPFSGGFHYEGDYHHNEMEYKLLDTKIKNTKYKALKPIQKLQVVSPSSWMLDIAQNRSFFDRFQHIHIPNGIDLNVYQPMDKQLVRKKLGIPSDKNVLIFLAENITNKRKGFELLSKALKCVDPSTSLAVLVGNHHDTSLDFPHLKFDYVQEEHKLAEIYACADACIVPSLEDNLPNTMLEAMACGVPVVAFDIGGIPDMVVPYKTGLLASEKNYQMLGEKSMRYYTTPCYVVSWRKMPEKKH</sequence>
<dbReference type="eggNOG" id="COG0438">
    <property type="taxonomic scope" value="Bacteria"/>
</dbReference>
<dbReference type="SUPFAM" id="SSF53756">
    <property type="entry name" value="UDP-Glycosyltransferase/glycogen phosphorylase"/>
    <property type="match status" value="1"/>
</dbReference>
<dbReference type="InterPro" id="IPR028098">
    <property type="entry name" value="Glyco_trans_4-like_N"/>
</dbReference>
<dbReference type="OrthoDB" id="9768685at2"/>